<keyword evidence="12" id="KW-1208">Phospholipid metabolism</keyword>
<dbReference type="GO" id="GO:0030258">
    <property type="term" value="P:lipid modification"/>
    <property type="evidence" value="ECO:0007669"/>
    <property type="project" value="TreeGrafter"/>
</dbReference>
<dbReference type="PANTHER" id="PTHR13906:SF14">
    <property type="entry name" value="LYSOPHOSPHOLIPID ACYLTRANSFERASE 5"/>
    <property type="match status" value="1"/>
</dbReference>
<evidence type="ECO:0000313" key="19">
    <source>
        <dbReference type="EMBL" id="CAG6015067.1"/>
    </source>
</evidence>
<keyword evidence="20" id="KW-1185">Reference proteome</keyword>
<keyword evidence="7" id="KW-0256">Endoplasmic reticulum</keyword>
<feature type="transmembrane region" description="Helical" evidence="18">
    <location>
        <begin position="212"/>
        <end position="229"/>
    </location>
</feature>
<evidence type="ECO:0000256" key="14">
    <source>
        <dbReference type="ARBA" id="ARBA00025707"/>
    </source>
</evidence>
<dbReference type="InterPro" id="IPR049941">
    <property type="entry name" value="LPLAT_7/PORCN-like"/>
</dbReference>
<dbReference type="EC" id="2.3.1.23" evidence="15"/>
<feature type="transmembrane region" description="Helical" evidence="18">
    <location>
        <begin position="244"/>
        <end position="267"/>
    </location>
</feature>
<feature type="transmembrane region" description="Helical" evidence="18">
    <location>
        <begin position="46"/>
        <end position="62"/>
    </location>
</feature>
<dbReference type="EC" id="2.3.1.n6" evidence="16"/>
<evidence type="ECO:0000256" key="5">
    <source>
        <dbReference type="ARBA" id="ARBA00022679"/>
    </source>
</evidence>
<dbReference type="GO" id="GO:0071617">
    <property type="term" value="F:lysophospholipid acyltransferase activity"/>
    <property type="evidence" value="ECO:0007669"/>
    <property type="project" value="TreeGrafter"/>
</dbReference>
<keyword evidence="4" id="KW-0444">Lipid biosynthesis</keyword>
<evidence type="ECO:0000256" key="10">
    <source>
        <dbReference type="ARBA" id="ARBA00023136"/>
    </source>
</evidence>
<keyword evidence="5" id="KW-0808">Transferase</keyword>
<comment type="pathway">
    <text evidence="2">Lipid metabolism; phospholipid metabolism.</text>
</comment>
<proteinExistence type="inferred from homology"/>
<accession>A0A8S4BYF3</accession>
<feature type="transmembrane region" description="Helical" evidence="18">
    <location>
        <begin position="382"/>
        <end position="407"/>
    </location>
</feature>
<gene>
    <name evidence="19" type="ORF">MMEN_LOCUS19453</name>
</gene>
<reference evidence="19" key="1">
    <citation type="submission" date="2021-05" db="EMBL/GenBank/DDBJ databases">
        <authorList>
            <person name="Tigano A."/>
        </authorList>
    </citation>
    <scope>NUCLEOTIDE SEQUENCE</scope>
</reference>
<dbReference type="GO" id="GO:0047184">
    <property type="term" value="F:1-acylglycerophosphocholine O-acyltransferase activity"/>
    <property type="evidence" value="ECO:0007669"/>
    <property type="project" value="UniProtKB-EC"/>
</dbReference>
<feature type="transmembrane region" description="Helical" evidence="18">
    <location>
        <begin position="413"/>
        <end position="435"/>
    </location>
</feature>
<evidence type="ECO:0000256" key="9">
    <source>
        <dbReference type="ARBA" id="ARBA00023098"/>
    </source>
</evidence>
<evidence type="ECO:0000256" key="8">
    <source>
        <dbReference type="ARBA" id="ARBA00022989"/>
    </source>
</evidence>
<sequence>MAAPLLEKLSESLGSPEPAVRLILSILIGYPFALVYRSFLFHQPASVIHLFHTFSGLALAAFNFGPQLYHSAVCIFVQFLMLRLMGRTVTSVLSSFTFQMLYLLAGYYYTATEEYDIKWTMPHCVLTLKLIGLAFDYYDGGKEPSQLNSEQKVSALPSVPSLLEVYGFSYFYGGFLVGPQFTLRSYQKLVAGELTDCPGKPPNSVVPAMKRFALGFLCLVIYAIFGPSYPDSYYLTDEYEAQPFWYRCVFILLWGKEGVCILTGLGYNGVVEGKHRWDACANMKVWLFETTPLFGGTISSFNINTNAWAARHVFKRLKFLGNKTMSHVTTLLFLTVWHGLHSGYILCFSMEFLIIIVERQALALVRDSPLLTNLANSHLYPLIYVVQQFFHWLFMGYPLVPFCLFTYDKWLKVYYSVYFCGHVFFIVAYLILPYLRKVLVPKKERSEKKQD</sequence>
<evidence type="ECO:0000256" key="1">
    <source>
        <dbReference type="ARBA" id="ARBA00004477"/>
    </source>
</evidence>
<organism evidence="19 20">
    <name type="scientific">Menidia menidia</name>
    <name type="common">Atlantic silverside</name>
    <dbReference type="NCBI Taxonomy" id="238744"/>
    <lineage>
        <taxon>Eukaryota</taxon>
        <taxon>Metazoa</taxon>
        <taxon>Chordata</taxon>
        <taxon>Craniata</taxon>
        <taxon>Vertebrata</taxon>
        <taxon>Euteleostomi</taxon>
        <taxon>Actinopterygii</taxon>
        <taxon>Neopterygii</taxon>
        <taxon>Teleostei</taxon>
        <taxon>Neoteleostei</taxon>
        <taxon>Acanthomorphata</taxon>
        <taxon>Ovalentaria</taxon>
        <taxon>Atherinomorphae</taxon>
        <taxon>Atheriniformes</taxon>
        <taxon>Atherinopsidae</taxon>
        <taxon>Menidiinae</taxon>
        <taxon>Menidia</taxon>
    </lineage>
</organism>
<dbReference type="GO" id="GO:0006656">
    <property type="term" value="P:phosphatidylcholine biosynthetic process"/>
    <property type="evidence" value="ECO:0007669"/>
    <property type="project" value="TreeGrafter"/>
</dbReference>
<evidence type="ECO:0000256" key="3">
    <source>
        <dbReference type="ARBA" id="ARBA00010323"/>
    </source>
</evidence>
<dbReference type="PANTHER" id="PTHR13906">
    <property type="entry name" value="PORCUPINE"/>
    <property type="match status" value="1"/>
</dbReference>
<evidence type="ECO:0000256" key="11">
    <source>
        <dbReference type="ARBA" id="ARBA00023209"/>
    </source>
</evidence>
<evidence type="ECO:0000256" key="6">
    <source>
        <dbReference type="ARBA" id="ARBA00022692"/>
    </source>
</evidence>
<evidence type="ECO:0000256" key="15">
    <source>
        <dbReference type="ARBA" id="ARBA00026120"/>
    </source>
</evidence>
<comment type="subcellular location">
    <subcellularLocation>
        <location evidence="1">Endoplasmic reticulum membrane</location>
        <topology evidence="1">Multi-pass membrane protein</topology>
    </subcellularLocation>
</comment>
<evidence type="ECO:0000313" key="20">
    <source>
        <dbReference type="Proteomes" id="UP000677803"/>
    </source>
</evidence>
<comment type="caution">
    <text evidence="19">The sequence shown here is derived from an EMBL/GenBank/DDBJ whole genome shotgun (WGS) entry which is preliminary data.</text>
</comment>
<dbReference type="AlphaFoldDB" id="A0A8S4BYF3"/>
<dbReference type="Pfam" id="PF03062">
    <property type="entry name" value="MBOAT"/>
    <property type="match status" value="1"/>
</dbReference>
<dbReference type="InterPro" id="IPR004299">
    <property type="entry name" value="MBOAT_fam"/>
</dbReference>
<evidence type="ECO:0000256" key="7">
    <source>
        <dbReference type="ARBA" id="ARBA00022824"/>
    </source>
</evidence>
<protein>
    <recommendedName>
        <fullName evidence="17">Lysophospholipid acyltransferase 5</fullName>
        <ecNumber evidence="15">2.3.1.23</ecNumber>
        <ecNumber evidence="16">2.3.1.n6</ecNumber>
    </recommendedName>
</protein>
<evidence type="ECO:0000256" key="16">
    <source>
        <dbReference type="ARBA" id="ARBA00038923"/>
    </source>
</evidence>
<comment type="similarity">
    <text evidence="3">Belongs to the membrane-bound acyltransferase family.</text>
</comment>
<dbReference type="Proteomes" id="UP000677803">
    <property type="component" value="Unassembled WGS sequence"/>
</dbReference>
<evidence type="ECO:0000256" key="18">
    <source>
        <dbReference type="SAM" id="Phobius"/>
    </source>
</evidence>
<dbReference type="GO" id="GO:0005789">
    <property type="term" value="C:endoplasmic reticulum membrane"/>
    <property type="evidence" value="ECO:0007669"/>
    <property type="project" value="UniProtKB-SubCell"/>
</dbReference>
<comment type="pathway">
    <text evidence="14">Phospholipid metabolism.</text>
</comment>
<evidence type="ECO:0000256" key="12">
    <source>
        <dbReference type="ARBA" id="ARBA00023264"/>
    </source>
</evidence>
<keyword evidence="6 18" id="KW-0812">Transmembrane</keyword>
<keyword evidence="13" id="KW-0012">Acyltransferase</keyword>
<keyword evidence="10 18" id="KW-0472">Membrane</keyword>
<feature type="transmembrane region" description="Helical" evidence="18">
    <location>
        <begin position="343"/>
        <end position="362"/>
    </location>
</feature>
<keyword evidence="8 18" id="KW-1133">Transmembrane helix</keyword>
<evidence type="ECO:0000256" key="2">
    <source>
        <dbReference type="ARBA" id="ARBA00005074"/>
    </source>
</evidence>
<dbReference type="OrthoDB" id="5974730at2759"/>
<evidence type="ECO:0000256" key="17">
    <source>
        <dbReference type="ARBA" id="ARBA00039721"/>
    </source>
</evidence>
<evidence type="ECO:0000256" key="13">
    <source>
        <dbReference type="ARBA" id="ARBA00023315"/>
    </source>
</evidence>
<keyword evidence="9" id="KW-0443">Lipid metabolism</keyword>
<dbReference type="EMBL" id="CAJRST010038888">
    <property type="protein sequence ID" value="CAG6015067.1"/>
    <property type="molecule type" value="Genomic_DNA"/>
</dbReference>
<name>A0A8S4BYF3_9TELE</name>
<evidence type="ECO:0000256" key="4">
    <source>
        <dbReference type="ARBA" id="ARBA00022516"/>
    </source>
</evidence>
<keyword evidence="11" id="KW-0594">Phospholipid biosynthesis</keyword>
<feature type="transmembrane region" description="Helical" evidence="18">
    <location>
        <begin position="20"/>
        <end position="39"/>
    </location>
</feature>
<feature type="transmembrane region" description="Helical" evidence="18">
    <location>
        <begin position="92"/>
        <end position="111"/>
    </location>
</feature>